<name>A0ABN2HQ48_9ACTN</name>
<keyword evidence="1" id="KW-0805">Transcription regulation</keyword>
<gene>
    <name evidence="6" type="ORF">GCM10009765_46250</name>
</gene>
<dbReference type="InterPro" id="IPR054129">
    <property type="entry name" value="DesT_TetR_C"/>
</dbReference>
<evidence type="ECO:0000256" key="2">
    <source>
        <dbReference type="ARBA" id="ARBA00023125"/>
    </source>
</evidence>
<feature type="DNA-binding region" description="H-T-H motif" evidence="4">
    <location>
        <begin position="40"/>
        <end position="59"/>
    </location>
</feature>
<dbReference type="EMBL" id="BAAANY010000019">
    <property type="protein sequence ID" value="GAA1691597.1"/>
    <property type="molecule type" value="Genomic_DNA"/>
</dbReference>
<dbReference type="Pfam" id="PF21943">
    <property type="entry name" value="TetR_C_46"/>
    <property type="match status" value="1"/>
</dbReference>
<evidence type="ECO:0000259" key="5">
    <source>
        <dbReference type="PROSITE" id="PS50977"/>
    </source>
</evidence>
<dbReference type="Proteomes" id="UP001500618">
    <property type="component" value="Unassembled WGS sequence"/>
</dbReference>
<dbReference type="SUPFAM" id="SSF46689">
    <property type="entry name" value="Homeodomain-like"/>
    <property type="match status" value="1"/>
</dbReference>
<dbReference type="InterPro" id="IPR009057">
    <property type="entry name" value="Homeodomain-like_sf"/>
</dbReference>
<dbReference type="PANTHER" id="PTHR30055:SF158">
    <property type="entry name" value="POSSIBLE TRANSCRIPTIONAL REGULATORY PROTEIN (PROBABLY TETR-FAMILY)"/>
    <property type="match status" value="1"/>
</dbReference>
<dbReference type="PANTHER" id="PTHR30055">
    <property type="entry name" value="HTH-TYPE TRANSCRIPTIONAL REGULATOR RUTR"/>
    <property type="match status" value="1"/>
</dbReference>
<protein>
    <submittedName>
        <fullName evidence="6">TetR/AcrR family transcriptional regulator</fullName>
    </submittedName>
</protein>
<organism evidence="6 7">
    <name type="scientific">Fodinicola feengrottensis</name>
    <dbReference type="NCBI Taxonomy" id="435914"/>
    <lineage>
        <taxon>Bacteria</taxon>
        <taxon>Bacillati</taxon>
        <taxon>Actinomycetota</taxon>
        <taxon>Actinomycetes</taxon>
        <taxon>Mycobacteriales</taxon>
        <taxon>Fodinicola</taxon>
    </lineage>
</organism>
<sequence length="215" mass="23934">MDRVRNVTGKTKRLPRYVREQQMLDAAVQMFARRGYHAASMDEVAELAGVSKPMVYLYLGSKEELFLACIRREAGRLLDAFAGQVNQADAPDQQLWHALRAFFVLVAENRDSWRVLHQQAPAHGEPFAGEVAAMRTAIIAFAADLIDQNIRSRGVSEATEHDVSALAHALVGAGESLADWATEHPDEDPATTARRLMNFAWMGLDNLLHGSIWRP</sequence>
<evidence type="ECO:0000256" key="1">
    <source>
        <dbReference type="ARBA" id="ARBA00023015"/>
    </source>
</evidence>
<dbReference type="PROSITE" id="PS50977">
    <property type="entry name" value="HTH_TETR_2"/>
    <property type="match status" value="1"/>
</dbReference>
<keyword evidence="2 4" id="KW-0238">DNA-binding</keyword>
<comment type="caution">
    <text evidence="6">The sequence shown here is derived from an EMBL/GenBank/DDBJ whole genome shotgun (WGS) entry which is preliminary data.</text>
</comment>
<dbReference type="InterPro" id="IPR050109">
    <property type="entry name" value="HTH-type_TetR-like_transc_reg"/>
</dbReference>
<keyword evidence="7" id="KW-1185">Reference proteome</keyword>
<feature type="domain" description="HTH tetR-type" evidence="5">
    <location>
        <begin position="17"/>
        <end position="77"/>
    </location>
</feature>
<evidence type="ECO:0000256" key="3">
    <source>
        <dbReference type="ARBA" id="ARBA00023163"/>
    </source>
</evidence>
<accession>A0ABN2HQ48</accession>
<dbReference type="PRINTS" id="PR00455">
    <property type="entry name" value="HTHTETR"/>
</dbReference>
<evidence type="ECO:0000313" key="7">
    <source>
        <dbReference type="Proteomes" id="UP001500618"/>
    </source>
</evidence>
<reference evidence="6 7" key="1">
    <citation type="journal article" date="2019" name="Int. J. Syst. Evol. Microbiol.">
        <title>The Global Catalogue of Microorganisms (GCM) 10K type strain sequencing project: providing services to taxonomists for standard genome sequencing and annotation.</title>
        <authorList>
            <consortium name="The Broad Institute Genomics Platform"/>
            <consortium name="The Broad Institute Genome Sequencing Center for Infectious Disease"/>
            <person name="Wu L."/>
            <person name="Ma J."/>
        </authorList>
    </citation>
    <scope>NUCLEOTIDE SEQUENCE [LARGE SCALE GENOMIC DNA]</scope>
    <source>
        <strain evidence="6 7">JCM 14718</strain>
    </source>
</reference>
<evidence type="ECO:0000256" key="4">
    <source>
        <dbReference type="PROSITE-ProRule" id="PRU00335"/>
    </source>
</evidence>
<evidence type="ECO:0000313" key="6">
    <source>
        <dbReference type="EMBL" id="GAA1691597.1"/>
    </source>
</evidence>
<keyword evidence="3" id="KW-0804">Transcription</keyword>
<dbReference type="Gene3D" id="1.10.357.10">
    <property type="entry name" value="Tetracycline Repressor, domain 2"/>
    <property type="match status" value="1"/>
</dbReference>
<proteinExistence type="predicted"/>
<dbReference type="SUPFAM" id="SSF48498">
    <property type="entry name" value="Tetracyclin repressor-like, C-terminal domain"/>
    <property type="match status" value="1"/>
</dbReference>
<dbReference type="InterPro" id="IPR036271">
    <property type="entry name" value="Tet_transcr_reg_TetR-rel_C_sf"/>
</dbReference>
<dbReference type="Pfam" id="PF00440">
    <property type="entry name" value="TetR_N"/>
    <property type="match status" value="1"/>
</dbReference>
<dbReference type="InterPro" id="IPR001647">
    <property type="entry name" value="HTH_TetR"/>
</dbReference>